<organism evidence="1 2">
    <name type="scientific">Xenopus laevis</name>
    <name type="common">African clawed frog</name>
    <dbReference type="NCBI Taxonomy" id="8355"/>
    <lineage>
        <taxon>Eukaryota</taxon>
        <taxon>Metazoa</taxon>
        <taxon>Chordata</taxon>
        <taxon>Craniata</taxon>
        <taxon>Vertebrata</taxon>
        <taxon>Euteleostomi</taxon>
        <taxon>Amphibia</taxon>
        <taxon>Batrachia</taxon>
        <taxon>Anura</taxon>
        <taxon>Pipoidea</taxon>
        <taxon>Pipidae</taxon>
        <taxon>Xenopodinae</taxon>
        <taxon>Xenopus</taxon>
        <taxon>Xenopus</taxon>
    </lineage>
</organism>
<protein>
    <submittedName>
        <fullName evidence="1">Uncharacterized protein</fullName>
    </submittedName>
</protein>
<reference evidence="2" key="1">
    <citation type="journal article" date="2016" name="Nature">
        <title>Genome evolution in the allotetraploid frog Xenopus laevis.</title>
        <authorList>
            <person name="Session A.M."/>
            <person name="Uno Y."/>
            <person name="Kwon T."/>
            <person name="Chapman J.A."/>
            <person name="Toyoda A."/>
            <person name="Takahashi S."/>
            <person name="Fukui A."/>
            <person name="Hikosaka A."/>
            <person name="Suzuki A."/>
            <person name="Kondo M."/>
            <person name="van Heeringen S.J."/>
            <person name="Quigley I."/>
            <person name="Heinz S."/>
            <person name="Ogino H."/>
            <person name="Ochi H."/>
            <person name="Hellsten U."/>
            <person name="Lyons J.B."/>
            <person name="Simakov O."/>
            <person name="Putnam N."/>
            <person name="Stites J."/>
            <person name="Kuroki Y."/>
            <person name="Tanaka T."/>
            <person name="Michiue T."/>
            <person name="Watanabe M."/>
            <person name="Bogdanovic O."/>
            <person name="Lister R."/>
            <person name="Georgiou G."/>
            <person name="Paranjpe S.S."/>
            <person name="van Kruijsbergen I."/>
            <person name="Shu S."/>
            <person name="Carlson J."/>
            <person name="Kinoshita T."/>
            <person name="Ohta Y."/>
            <person name="Mawaribuchi S."/>
            <person name="Jenkins J."/>
            <person name="Grimwood J."/>
            <person name="Schmutz J."/>
            <person name="Mitros T."/>
            <person name="Mozaffari S.V."/>
            <person name="Suzuki Y."/>
            <person name="Haramoto Y."/>
            <person name="Yamamoto T.S."/>
            <person name="Takagi C."/>
            <person name="Heald R."/>
            <person name="Miller K."/>
            <person name="Haudenschild C."/>
            <person name="Kitzman J."/>
            <person name="Nakayama T."/>
            <person name="Izutsu Y."/>
            <person name="Robert J."/>
            <person name="Fortriede J."/>
            <person name="Burns K."/>
            <person name="Lotay V."/>
            <person name="Karimi K."/>
            <person name="Yasuoka Y."/>
            <person name="Dichmann D.S."/>
            <person name="Flajnik M.F."/>
            <person name="Houston D.W."/>
            <person name="Shendure J."/>
            <person name="DuPasquier L."/>
            <person name="Vize P.D."/>
            <person name="Zorn A.M."/>
            <person name="Ito M."/>
            <person name="Marcotte E.M."/>
            <person name="Wallingford J.B."/>
            <person name="Ito Y."/>
            <person name="Asashima M."/>
            <person name="Ueno N."/>
            <person name="Matsuda Y."/>
            <person name="Veenstra G.J."/>
            <person name="Fujiyama A."/>
            <person name="Harland R.M."/>
            <person name="Taira M."/>
            <person name="Rokhsar D.S."/>
        </authorList>
    </citation>
    <scope>NUCLEOTIDE SEQUENCE [LARGE SCALE GENOMIC DNA]</scope>
    <source>
        <strain evidence="2">J</strain>
    </source>
</reference>
<accession>A0A974H5B0</accession>
<dbReference type="Proteomes" id="UP000694892">
    <property type="component" value="Chromosome 8S"/>
</dbReference>
<sequence length="96" mass="10359">MALMIVSETNTLSPLCCFREAEPSFSLAKSLALWNPKEIECFTLSAGTAPSFPLRVSSATDSASSLESSSSSAGPRVATFSGKKYQPSYIFIFFPY</sequence>
<dbReference type="AlphaFoldDB" id="A0A974H5B0"/>
<proteinExistence type="predicted"/>
<dbReference type="EMBL" id="CM004481">
    <property type="protein sequence ID" value="OCT65418.1"/>
    <property type="molecule type" value="Genomic_DNA"/>
</dbReference>
<evidence type="ECO:0000313" key="2">
    <source>
        <dbReference type="Proteomes" id="UP000694892"/>
    </source>
</evidence>
<name>A0A974H5B0_XENLA</name>
<evidence type="ECO:0000313" key="1">
    <source>
        <dbReference type="EMBL" id="OCT65418.1"/>
    </source>
</evidence>
<gene>
    <name evidence="1" type="ORF">XELAEV_18041658mg</name>
</gene>